<feature type="signal peptide" evidence="3">
    <location>
        <begin position="1"/>
        <end position="26"/>
    </location>
</feature>
<dbReference type="Proteomes" id="UP000006242">
    <property type="component" value="Unassembled WGS sequence"/>
</dbReference>
<organism evidence="5 6">
    <name type="scientific">Salinisphaera shabanensis E1L3A</name>
    <dbReference type="NCBI Taxonomy" id="1033802"/>
    <lineage>
        <taxon>Bacteria</taxon>
        <taxon>Pseudomonadati</taxon>
        <taxon>Pseudomonadota</taxon>
        <taxon>Gammaproteobacteria</taxon>
        <taxon>Salinisphaerales</taxon>
        <taxon>Salinisphaeraceae</taxon>
        <taxon>Salinisphaera</taxon>
    </lineage>
</organism>
<dbReference type="EMBL" id="AFNV02000003">
    <property type="protein sequence ID" value="ERJ20328.1"/>
    <property type="molecule type" value="Genomic_DNA"/>
</dbReference>
<feature type="region of interest" description="Disordered" evidence="2">
    <location>
        <begin position="173"/>
        <end position="198"/>
    </location>
</feature>
<keyword evidence="3" id="KW-0732">Signal</keyword>
<dbReference type="InterPro" id="IPR019734">
    <property type="entry name" value="TPR_rpt"/>
</dbReference>
<keyword evidence="5" id="KW-0808">Transferase</keyword>
<dbReference type="InterPro" id="IPR011990">
    <property type="entry name" value="TPR-like_helical_dom_sf"/>
</dbReference>
<evidence type="ECO:0000313" key="5">
    <source>
        <dbReference type="EMBL" id="ERJ20328.1"/>
    </source>
</evidence>
<reference evidence="5 6" key="1">
    <citation type="journal article" date="2011" name="J. Bacteriol.">
        <title>Genome sequence of Salinisphaera shabanensis, a gammaproteobacterium from the harsh, variable environment of the brine-seawater interface of the Shaban Deep in the Red Sea.</title>
        <authorList>
            <person name="Antunes A."/>
            <person name="Alam I."/>
            <person name="Bajic V.B."/>
            <person name="Stingl U."/>
        </authorList>
    </citation>
    <scope>NUCLEOTIDE SEQUENCE [LARGE SCALE GENOMIC DNA]</scope>
    <source>
        <strain evidence="5 6">E1L3A</strain>
    </source>
</reference>
<evidence type="ECO:0000256" key="3">
    <source>
        <dbReference type="SAM" id="SignalP"/>
    </source>
</evidence>
<feature type="chain" id="PRO_5004626603" evidence="3">
    <location>
        <begin position="27"/>
        <end position="314"/>
    </location>
</feature>
<dbReference type="Pfam" id="PF24125">
    <property type="entry name" value="Cds6_C"/>
    <property type="match status" value="1"/>
</dbReference>
<protein>
    <submittedName>
        <fullName evidence="5">Polypeptide N-acetylglucosaminyltransferase protein</fullName>
        <ecNumber evidence="5">2.4.1.-</ecNumber>
    </submittedName>
</protein>
<sequence length="314" mass="34774">MTPRIATKPFAALLGALLFVSSVATAVTLDELQHEIDTGKFDAAARLSQTYLEARPGNRDARFIHARALAGQGHVDKAIAEYEKLAADYPLRVEPANNLAVLYADQGEYDKARKWLEKALATQPAYATAHRNLGDVYTALAELAYRKALGSDDNDTQLPLTMLDRLYYAQESVAPGSAPTPAPAKRPATPDSNNNTISDQASRSIIQSIRAWAQAWSAQDFDAYTDFYADDYDPGDGMSRAEWLDLRRARLGKPEDIHIRVEDPTITRLANGAVQVDFTQEYESPRYSDRVDKQLVLTRTPAGWRILRETTGAN</sequence>
<dbReference type="InterPro" id="IPR056203">
    <property type="entry name" value="Cds6_C"/>
</dbReference>
<dbReference type="SMART" id="SM00028">
    <property type="entry name" value="TPR"/>
    <property type="match status" value="2"/>
</dbReference>
<dbReference type="EC" id="2.4.1.-" evidence="5"/>
<dbReference type="InterPro" id="IPR032710">
    <property type="entry name" value="NTF2-like_dom_sf"/>
</dbReference>
<evidence type="ECO:0000313" key="6">
    <source>
        <dbReference type="Proteomes" id="UP000006242"/>
    </source>
</evidence>
<evidence type="ECO:0000256" key="1">
    <source>
        <dbReference type="PROSITE-ProRule" id="PRU00339"/>
    </source>
</evidence>
<dbReference type="SUPFAM" id="SSF48452">
    <property type="entry name" value="TPR-like"/>
    <property type="match status" value="1"/>
</dbReference>
<reference evidence="5 6" key="2">
    <citation type="journal article" date="2013" name="PLoS ONE">
        <title>INDIGO - INtegrated Data Warehouse of MIcrobial GenOmes with Examples from the Red Sea Extremophiles.</title>
        <authorList>
            <person name="Alam I."/>
            <person name="Antunes A."/>
            <person name="Kamau A.A."/>
            <person name="Ba Alawi W."/>
            <person name="Kalkatawi M."/>
            <person name="Stingl U."/>
            <person name="Bajic V.B."/>
        </authorList>
    </citation>
    <scope>NUCLEOTIDE SEQUENCE [LARGE SCALE GENOMIC DNA]</scope>
    <source>
        <strain evidence="5 6">E1L3A</strain>
    </source>
</reference>
<keyword evidence="1" id="KW-0802">TPR repeat</keyword>
<dbReference type="PROSITE" id="PS50005">
    <property type="entry name" value="TPR"/>
    <property type="match status" value="1"/>
</dbReference>
<dbReference type="Pfam" id="PF13432">
    <property type="entry name" value="TPR_16"/>
    <property type="match status" value="1"/>
</dbReference>
<dbReference type="Gene3D" id="1.25.40.10">
    <property type="entry name" value="Tetratricopeptide repeat domain"/>
    <property type="match status" value="1"/>
</dbReference>
<dbReference type="Pfam" id="PF13414">
    <property type="entry name" value="TPR_11"/>
    <property type="match status" value="1"/>
</dbReference>
<evidence type="ECO:0000259" key="4">
    <source>
        <dbReference type="Pfam" id="PF24125"/>
    </source>
</evidence>
<dbReference type="STRING" id="1033802.SSPSH_000438"/>
<feature type="repeat" description="TPR" evidence="1">
    <location>
        <begin position="93"/>
        <end position="126"/>
    </location>
</feature>
<gene>
    <name evidence="5" type="ORF">SSPSH_000438</name>
</gene>
<accession>U2G295</accession>
<dbReference type="SUPFAM" id="SSF54427">
    <property type="entry name" value="NTF2-like"/>
    <property type="match status" value="1"/>
</dbReference>
<dbReference type="GO" id="GO:0016757">
    <property type="term" value="F:glycosyltransferase activity"/>
    <property type="evidence" value="ECO:0007669"/>
    <property type="project" value="UniProtKB-KW"/>
</dbReference>
<dbReference type="AlphaFoldDB" id="U2G295"/>
<dbReference type="OrthoDB" id="5959200at2"/>
<comment type="caution">
    <text evidence="5">The sequence shown here is derived from an EMBL/GenBank/DDBJ whole genome shotgun (WGS) entry which is preliminary data.</text>
</comment>
<dbReference type="Gene3D" id="3.10.450.50">
    <property type="match status" value="1"/>
</dbReference>
<proteinExistence type="predicted"/>
<evidence type="ECO:0000256" key="2">
    <source>
        <dbReference type="SAM" id="MobiDB-lite"/>
    </source>
</evidence>
<keyword evidence="5" id="KW-0328">Glycosyltransferase</keyword>
<keyword evidence="6" id="KW-1185">Reference proteome</keyword>
<dbReference type="eggNOG" id="COG0457">
    <property type="taxonomic scope" value="Bacteria"/>
</dbReference>
<dbReference type="RefSeq" id="WP_006914400.1">
    <property type="nucleotide sequence ID" value="NZ_AFNV02000003.1"/>
</dbReference>
<name>U2G295_9GAMM</name>
<feature type="domain" description="Cds6 C-terminal" evidence="4">
    <location>
        <begin position="205"/>
        <end position="309"/>
    </location>
</feature>